<dbReference type="NCBIfam" id="NF004885">
    <property type="entry name" value="PRK06246.1"/>
    <property type="match status" value="1"/>
</dbReference>
<dbReference type="PANTHER" id="PTHR30389">
    <property type="entry name" value="FUMARATE HYDRATASE-RELATED"/>
    <property type="match status" value="1"/>
</dbReference>
<evidence type="ECO:0000259" key="7">
    <source>
        <dbReference type="Pfam" id="PF05681"/>
    </source>
</evidence>
<reference evidence="8 9" key="1">
    <citation type="submission" date="2019-12" db="EMBL/GenBank/DDBJ databases">
        <title>Genome sequenceing of Clostridium bovifaecis.</title>
        <authorList>
            <person name="Yao Y."/>
        </authorList>
    </citation>
    <scope>NUCLEOTIDE SEQUENCE [LARGE SCALE GENOMIC DNA]</scope>
    <source>
        <strain evidence="8 9">BXX</strain>
    </source>
</reference>
<evidence type="ECO:0000256" key="4">
    <source>
        <dbReference type="ARBA" id="ARBA00023004"/>
    </source>
</evidence>
<keyword evidence="2" id="KW-0004">4Fe-4S</keyword>
<name>A0A6I6F7J5_9CLOT</name>
<dbReference type="GO" id="GO:0046872">
    <property type="term" value="F:metal ion binding"/>
    <property type="evidence" value="ECO:0007669"/>
    <property type="project" value="UniProtKB-KW"/>
</dbReference>
<dbReference type="InterPro" id="IPR051208">
    <property type="entry name" value="Class-I_Fumarase/Tartrate_DH"/>
</dbReference>
<evidence type="ECO:0000313" key="9">
    <source>
        <dbReference type="Proteomes" id="UP000422764"/>
    </source>
</evidence>
<dbReference type="AlphaFoldDB" id="A0A6I6F7J5"/>
<keyword evidence="3" id="KW-0479">Metal-binding</keyword>
<evidence type="ECO:0000256" key="3">
    <source>
        <dbReference type="ARBA" id="ARBA00022723"/>
    </source>
</evidence>
<dbReference type="Proteomes" id="UP000422764">
    <property type="component" value="Chromosome"/>
</dbReference>
<feature type="domain" description="Fe-S hydro-lyase tartrate dehydratase alpha-type catalytic" evidence="7">
    <location>
        <begin position="11"/>
        <end position="278"/>
    </location>
</feature>
<keyword evidence="5" id="KW-0411">Iron-sulfur</keyword>
<dbReference type="EC" id="4.2.1.2" evidence="8"/>
<dbReference type="PANTHER" id="PTHR30389:SF17">
    <property type="entry name" value="L(+)-TARTRATE DEHYDRATASE SUBUNIT ALPHA-RELATED"/>
    <property type="match status" value="1"/>
</dbReference>
<proteinExistence type="inferred from homology"/>
<organism evidence="8 9">
    <name type="scientific">Clostridium bovifaecis</name>
    <dbReference type="NCBI Taxonomy" id="2184719"/>
    <lineage>
        <taxon>Bacteria</taxon>
        <taxon>Bacillati</taxon>
        <taxon>Bacillota</taxon>
        <taxon>Clostridia</taxon>
        <taxon>Eubacteriales</taxon>
        <taxon>Clostridiaceae</taxon>
        <taxon>Clostridium</taxon>
    </lineage>
</organism>
<evidence type="ECO:0000313" key="8">
    <source>
        <dbReference type="EMBL" id="QGU96457.1"/>
    </source>
</evidence>
<evidence type="ECO:0000256" key="2">
    <source>
        <dbReference type="ARBA" id="ARBA00022485"/>
    </source>
</evidence>
<dbReference type="GO" id="GO:0004333">
    <property type="term" value="F:fumarate hydratase activity"/>
    <property type="evidence" value="ECO:0007669"/>
    <property type="project" value="UniProtKB-EC"/>
</dbReference>
<dbReference type="Pfam" id="PF05681">
    <property type="entry name" value="Fumerase"/>
    <property type="match status" value="1"/>
</dbReference>
<gene>
    <name evidence="8" type="ORF">GOM49_16330</name>
</gene>
<protein>
    <submittedName>
        <fullName evidence="8">Fumarate hydratase</fullName>
        <ecNumber evidence="8">4.2.1.2</ecNumber>
    </submittedName>
</protein>
<dbReference type="GO" id="GO:0051539">
    <property type="term" value="F:4 iron, 4 sulfur cluster binding"/>
    <property type="evidence" value="ECO:0007669"/>
    <property type="project" value="UniProtKB-KW"/>
</dbReference>
<dbReference type="InterPro" id="IPR004646">
    <property type="entry name" value="Fe-S_hydro-lyase_TtdA-typ_cat"/>
</dbReference>
<evidence type="ECO:0000256" key="5">
    <source>
        <dbReference type="ARBA" id="ARBA00023014"/>
    </source>
</evidence>
<dbReference type="NCBIfam" id="TIGR00722">
    <property type="entry name" value="ttdA_fumA_fumB"/>
    <property type="match status" value="1"/>
</dbReference>
<evidence type="ECO:0000256" key="6">
    <source>
        <dbReference type="ARBA" id="ARBA00023239"/>
    </source>
</evidence>
<evidence type="ECO:0000256" key="1">
    <source>
        <dbReference type="ARBA" id="ARBA00008876"/>
    </source>
</evidence>
<dbReference type="EMBL" id="CP046522">
    <property type="protein sequence ID" value="QGU96457.1"/>
    <property type="molecule type" value="Genomic_DNA"/>
</dbReference>
<accession>A0A6I6F7J5</accession>
<keyword evidence="9" id="KW-1185">Reference proteome</keyword>
<keyword evidence="6 8" id="KW-0456">Lyase</keyword>
<keyword evidence="4" id="KW-0408">Iron</keyword>
<sequence>MREIKAQDITEAIKNMCMDSNYYLSQDIKQALENSYKDEKWAIGRDIIEKIMLNLQIAEKEKMPICQDTGMACVFVEIGQNVHIIEGSLEEAINEGVKEGYKEGYLRKSIVKDPLDRVNTQDNTPAVIYYDIIPGDSIKITVAPKGFGSENMSKIKMLKPSDGVEGVKKFILDTVKEAGPNPCPPIVVGVGIGGTFDKAAYLSKKALLRPINLRNANEYYASLECELLERINNLGIGPQGFGGRTTALGINIETYPTHIAGLPVAVNISCHVTRHITTEI</sequence>
<comment type="similarity">
    <text evidence="1">Belongs to the class-I fumarase family.</text>
</comment>